<evidence type="ECO:0000313" key="1">
    <source>
        <dbReference type="EMBL" id="KAJ1519083.1"/>
    </source>
</evidence>
<comment type="caution">
    <text evidence="1">The sequence shown here is derived from an EMBL/GenBank/DDBJ whole genome shotgun (WGS) entry which is preliminary data.</text>
</comment>
<protein>
    <submittedName>
        <fullName evidence="1">Uncharacterized protein</fullName>
    </submittedName>
</protein>
<evidence type="ECO:0000313" key="2">
    <source>
        <dbReference type="Proteomes" id="UP001075354"/>
    </source>
</evidence>
<dbReference type="Proteomes" id="UP001075354">
    <property type="component" value="Unassembled WGS sequence"/>
</dbReference>
<gene>
    <name evidence="1" type="ORF">ONE63_011325</name>
</gene>
<dbReference type="EMBL" id="JAPTSV010000786">
    <property type="protein sequence ID" value="KAJ1519083.1"/>
    <property type="molecule type" value="Genomic_DNA"/>
</dbReference>
<reference evidence="1" key="1">
    <citation type="submission" date="2022-12" db="EMBL/GenBank/DDBJ databases">
        <title>Chromosome-level genome assembly of the bean flower thrips Megalurothrips usitatus.</title>
        <authorList>
            <person name="Ma L."/>
            <person name="Liu Q."/>
            <person name="Li H."/>
            <person name="Cai W."/>
        </authorList>
    </citation>
    <scope>NUCLEOTIDE SEQUENCE</scope>
    <source>
        <strain evidence="1">Cailab_2022a</strain>
    </source>
</reference>
<keyword evidence="2" id="KW-1185">Reference proteome</keyword>
<sequence length="298" mass="33620">MLELLYRVRRIEFQTEMEVKLGDKFCFSSSHRASRPSAQIPVLHKLPTDEEIEESIGKAKECALLRAKTLGMHYSSIPDLSFNLRSFNIEIEDEFEGLVTVVDDLNIENQDFQEDICIISSGALGVKTFEQVSLSPDSAFVKVSDGFENPAIIKKSTLMRLLSDGDCKVSSDRIYCFKTPANTTKQVKPSDLESMLFQAEDIFEDDWCVFSTSDQKSFLIGKILSFGYLSGGSKKELRYSKRSAPVKASNSRDGFHSIAYYVCTIPRPSITEGKFYTTRIVEGEVKSLFKKKVSRKSK</sequence>
<accession>A0AAV7X3U0</accession>
<name>A0AAV7X3U0_9NEOP</name>
<organism evidence="1 2">
    <name type="scientific">Megalurothrips usitatus</name>
    <name type="common">bean blossom thrips</name>
    <dbReference type="NCBI Taxonomy" id="439358"/>
    <lineage>
        <taxon>Eukaryota</taxon>
        <taxon>Metazoa</taxon>
        <taxon>Ecdysozoa</taxon>
        <taxon>Arthropoda</taxon>
        <taxon>Hexapoda</taxon>
        <taxon>Insecta</taxon>
        <taxon>Pterygota</taxon>
        <taxon>Neoptera</taxon>
        <taxon>Paraneoptera</taxon>
        <taxon>Thysanoptera</taxon>
        <taxon>Terebrantia</taxon>
        <taxon>Thripoidea</taxon>
        <taxon>Thripidae</taxon>
        <taxon>Megalurothrips</taxon>
    </lineage>
</organism>
<dbReference type="AlphaFoldDB" id="A0AAV7X3U0"/>
<proteinExistence type="predicted"/>